<dbReference type="AlphaFoldDB" id="A0A936Z592"/>
<evidence type="ECO:0000259" key="4">
    <source>
        <dbReference type="Pfam" id="PF01103"/>
    </source>
</evidence>
<keyword evidence="2" id="KW-0472">Membrane</keyword>
<feature type="domain" description="Bacterial surface antigen (D15)" evidence="4">
    <location>
        <begin position="204"/>
        <end position="341"/>
    </location>
</feature>
<dbReference type="EMBL" id="JAEQNE010000008">
    <property type="protein sequence ID" value="MBL0394572.1"/>
    <property type="molecule type" value="Genomic_DNA"/>
</dbReference>
<name>A0A936Z592_9BURK</name>
<comment type="caution">
    <text evidence="5">The sequence shown here is derived from an EMBL/GenBank/DDBJ whole genome shotgun (WGS) entry which is preliminary data.</text>
</comment>
<dbReference type="Proteomes" id="UP000599109">
    <property type="component" value="Unassembled WGS sequence"/>
</dbReference>
<organism evidence="5 6">
    <name type="scientific">Ramlibacter monticola</name>
    <dbReference type="NCBI Taxonomy" id="1926872"/>
    <lineage>
        <taxon>Bacteria</taxon>
        <taxon>Pseudomonadati</taxon>
        <taxon>Pseudomonadota</taxon>
        <taxon>Betaproteobacteria</taxon>
        <taxon>Burkholderiales</taxon>
        <taxon>Comamonadaceae</taxon>
        <taxon>Ramlibacter</taxon>
    </lineage>
</organism>
<feature type="chain" id="PRO_5037371133" evidence="3">
    <location>
        <begin position="31"/>
        <end position="384"/>
    </location>
</feature>
<evidence type="ECO:0000256" key="3">
    <source>
        <dbReference type="SAM" id="SignalP"/>
    </source>
</evidence>
<dbReference type="GO" id="GO:0019867">
    <property type="term" value="C:outer membrane"/>
    <property type="evidence" value="ECO:0007669"/>
    <property type="project" value="InterPro"/>
</dbReference>
<comment type="subcellular location">
    <subcellularLocation>
        <location evidence="1">Membrane</location>
    </subcellularLocation>
</comment>
<dbReference type="RefSeq" id="WP_201677233.1">
    <property type="nucleotide sequence ID" value="NZ_JAEQNE010000008.1"/>
</dbReference>
<feature type="signal peptide" evidence="3">
    <location>
        <begin position="1"/>
        <end position="30"/>
    </location>
</feature>
<gene>
    <name evidence="5" type="ORF">JJ685_25760</name>
</gene>
<sequence length="384" mass="42381">MLPEHRLTACCRRQAVLWLALLALAGPAPAGILDSLKDPEDGRLDLSEWLLERKGALLVPFFITEPAVGNGGGLGAVFFRQAGQQPDEAAPTRGGPRTPPDIYFLGGAGTENGTKAAAAGGLVTFDQDRYRWRGVVGRVSLNLDFFGTSATPLGYNLDGWASVQHAMFRIRDSDYWIVGRWNYLDLSNRFDLEPVSGRLGDLDRSKRASGLGLSLEADTRDNIFTPSRGWTGSIDLTWYDPKWGSDTNFQTYRAHVFGYLPVGRSLVLAGRADARSADGRVPFYMLPFVDLRGVPAVRLQDRHTAVLEAEARWNVDARWALVGFFGGGRAWGRNGNFSEGADAFTKGVGFRYLIARRLGIYAGIDWAWSNLDRAWYIQVGSAWR</sequence>
<evidence type="ECO:0000256" key="2">
    <source>
        <dbReference type="ARBA" id="ARBA00023136"/>
    </source>
</evidence>
<protein>
    <submittedName>
        <fullName evidence="5">BamA/TamA family outer membrane protein</fullName>
    </submittedName>
</protein>
<dbReference type="Gene3D" id="2.40.160.50">
    <property type="entry name" value="membrane protein fhac: a member of the omp85/tpsb transporter family"/>
    <property type="match status" value="1"/>
</dbReference>
<evidence type="ECO:0000313" key="6">
    <source>
        <dbReference type="Proteomes" id="UP000599109"/>
    </source>
</evidence>
<keyword evidence="6" id="KW-1185">Reference proteome</keyword>
<evidence type="ECO:0000256" key="1">
    <source>
        <dbReference type="ARBA" id="ARBA00004370"/>
    </source>
</evidence>
<accession>A0A936Z592</accession>
<proteinExistence type="predicted"/>
<reference evidence="5 6" key="1">
    <citation type="journal article" date="2017" name="Int. J. Syst. Evol. Microbiol.">
        <title>Ramlibacter monticola sp. nov., isolated from forest soil.</title>
        <authorList>
            <person name="Chaudhary D.K."/>
            <person name="Kim J."/>
        </authorList>
    </citation>
    <scope>NUCLEOTIDE SEQUENCE [LARGE SCALE GENOMIC DNA]</scope>
    <source>
        <strain evidence="5 6">KACC 19175</strain>
    </source>
</reference>
<dbReference type="Pfam" id="PF01103">
    <property type="entry name" value="Omp85"/>
    <property type="match status" value="1"/>
</dbReference>
<evidence type="ECO:0000313" key="5">
    <source>
        <dbReference type="EMBL" id="MBL0394572.1"/>
    </source>
</evidence>
<dbReference type="InterPro" id="IPR000184">
    <property type="entry name" value="Bac_surfAg_D15"/>
</dbReference>
<keyword evidence="3" id="KW-0732">Signal</keyword>